<comment type="subcellular location">
    <subcellularLocation>
        <location evidence="1">Nucleus</location>
    </subcellularLocation>
</comment>
<sequence>MNMTQTPPPPPPHSRKQCRRDRDRLSLIPIMGRRPCCSKEGVKRGPWTAQEDKLLADYIRAHGEGKWSSVSKQAGLKRCGKSCRLRWLNYLRPNIKRGNITQDEEDLIIRLHKLLGNRWSLIAGRIPGRTDNEIKNYWNSNLCKKPLPNNFVHCRPSKEASSDPQQLSKAEDKLSNLPKYNNQNAESECSEGSLSSSSSATTREEEDYSSHDLWMNFYTREISLSQFLDTDFSNLSNVFAEVIVGGYSSTKAMHDVEADFGAQMAVFTDLADEWIM</sequence>
<dbReference type="RefSeq" id="XP_021824082.1">
    <property type="nucleotide sequence ID" value="XM_021968390.1"/>
</dbReference>
<dbReference type="Gene3D" id="1.10.10.60">
    <property type="entry name" value="Homeodomain-like"/>
    <property type="match status" value="2"/>
</dbReference>
<keyword evidence="4" id="KW-0539">Nucleus</keyword>
<evidence type="ECO:0000256" key="5">
    <source>
        <dbReference type="SAM" id="MobiDB-lite"/>
    </source>
</evidence>
<evidence type="ECO:0000256" key="1">
    <source>
        <dbReference type="ARBA" id="ARBA00004123"/>
    </source>
</evidence>
<feature type="domain" description="HTH myb-type" evidence="7">
    <location>
        <begin position="96"/>
        <end position="146"/>
    </location>
</feature>
<dbReference type="SUPFAM" id="SSF46689">
    <property type="entry name" value="Homeodomain-like"/>
    <property type="match status" value="1"/>
</dbReference>
<protein>
    <submittedName>
        <fullName evidence="9">Transcription factor WER-like</fullName>
    </submittedName>
</protein>
<dbReference type="PANTHER" id="PTHR47999">
    <property type="entry name" value="TRANSCRIPTION FACTOR MYB8-RELATED-RELATED"/>
    <property type="match status" value="1"/>
</dbReference>
<dbReference type="InterPro" id="IPR017930">
    <property type="entry name" value="Myb_dom"/>
</dbReference>
<dbReference type="PANTHER" id="PTHR47999:SF107">
    <property type="entry name" value="TRANSCRIPTION FACTOR MYB114-LIKE"/>
    <property type="match status" value="1"/>
</dbReference>
<dbReference type="InterPro" id="IPR009057">
    <property type="entry name" value="Homeodomain-like_sf"/>
</dbReference>
<dbReference type="GeneID" id="110765300"/>
<feature type="region of interest" description="Disordered" evidence="5">
    <location>
        <begin position="174"/>
        <end position="203"/>
    </location>
</feature>
<dbReference type="Proteomes" id="UP000515124">
    <property type="component" value="Unplaced"/>
</dbReference>
<dbReference type="SMART" id="SM00717">
    <property type="entry name" value="SANT"/>
    <property type="match status" value="2"/>
</dbReference>
<evidence type="ECO:0000256" key="4">
    <source>
        <dbReference type="ARBA" id="ARBA00023242"/>
    </source>
</evidence>
<feature type="domain" description="Myb-like" evidence="6">
    <location>
        <begin position="92"/>
        <end position="142"/>
    </location>
</feature>
<feature type="domain" description="HTH myb-type" evidence="7">
    <location>
        <begin position="39"/>
        <end position="95"/>
    </location>
</feature>
<evidence type="ECO:0000313" key="9">
    <source>
        <dbReference type="RefSeq" id="XP_021824082.1"/>
    </source>
</evidence>
<evidence type="ECO:0000256" key="2">
    <source>
        <dbReference type="ARBA" id="ARBA00022737"/>
    </source>
</evidence>
<dbReference type="KEGG" id="pavi:110765300"/>
<dbReference type="PROSITE" id="PS50090">
    <property type="entry name" value="MYB_LIKE"/>
    <property type="match status" value="2"/>
</dbReference>
<evidence type="ECO:0000256" key="3">
    <source>
        <dbReference type="ARBA" id="ARBA00023125"/>
    </source>
</evidence>
<keyword evidence="8" id="KW-1185">Reference proteome</keyword>
<proteinExistence type="predicted"/>
<dbReference type="GO" id="GO:0003677">
    <property type="term" value="F:DNA binding"/>
    <property type="evidence" value="ECO:0007669"/>
    <property type="project" value="UniProtKB-KW"/>
</dbReference>
<dbReference type="InterPro" id="IPR001005">
    <property type="entry name" value="SANT/Myb"/>
</dbReference>
<organism evidence="8 9">
    <name type="scientific">Prunus avium</name>
    <name type="common">Cherry</name>
    <name type="synonym">Cerasus avium</name>
    <dbReference type="NCBI Taxonomy" id="42229"/>
    <lineage>
        <taxon>Eukaryota</taxon>
        <taxon>Viridiplantae</taxon>
        <taxon>Streptophyta</taxon>
        <taxon>Embryophyta</taxon>
        <taxon>Tracheophyta</taxon>
        <taxon>Spermatophyta</taxon>
        <taxon>Magnoliopsida</taxon>
        <taxon>eudicotyledons</taxon>
        <taxon>Gunneridae</taxon>
        <taxon>Pentapetalae</taxon>
        <taxon>rosids</taxon>
        <taxon>fabids</taxon>
        <taxon>Rosales</taxon>
        <taxon>Rosaceae</taxon>
        <taxon>Amygdaloideae</taxon>
        <taxon>Amygdaleae</taxon>
        <taxon>Prunus</taxon>
    </lineage>
</organism>
<keyword evidence="3" id="KW-0238">DNA-binding</keyword>
<gene>
    <name evidence="9" type="primary">LOC110765300</name>
</gene>
<feature type="domain" description="Myb-like" evidence="6">
    <location>
        <begin position="39"/>
        <end position="91"/>
    </location>
</feature>
<dbReference type="GO" id="GO:0005634">
    <property type="term" value="C:nucleus"/>
    <property type="evidence" value="ECO:0007669"/>
    <property type="project" value="UniProtKB-SubCell"/>
</dbReference>
<dbReference type="Pfam" id="PF00249">
    <property type="entry name" value="Myb_DNA-binding"/>
    <property type="match status" value="2"/>
</dbReference>
<dbReference type="FunFam" id="1.10.10.60:FF:000001">
    <property type="entry name" value="MYB-related transcription factor"/>
    <property type="match status" value="1"/>
</dbReference>
<name>A0A6P5TAB2_PRUAV</name>
<feature type="compositionally biased region" description="Low complexity" evidence="5">
    <location>
        <begin position="186"/>
        <end position="201"/>
    </location>
</feature>
<accession>A0A6P5TAB2</accession>
<dbReference type="PROSITE" id="PS51294">
    <property type="entry name" value="HTH_MYB"/>
    <property type="match status" value="2"/>
</dbReference>
<evidence type="ECO:0000313" key="8">
    <source>
        <dbReference type="Proteomes" id="UP000515124"/>
    </source>
</evidence>
<evidence type="ECO:0000259" key="7">
    <source>
        <dbReference type="PROSITE" id="PS51294"/>
    </source>
</evidence>
<dbReference type="InterPro" id="IPR015495">
    <property type="entry name" value="Myb_TF_plants"/>
</dbReference>
<dbReference type="AlphaFoldDB" id="A0A6P5TAB2"/>
<reference evidence="9" key="1">
    <citation type="submission" date="2025-08" db="UniProtKB">
        <authorList>
            <consortium name="RefSeq"/>
        </authorList>
    </citation>
    <scope>IDENTIFICATION</scope>
</reference>
<dbReference type="CDD" id="cd00167">
    <property type="entry name" value="SANT"/>
    <property type="match status" value="2"/>
</dbReference>
<evidence type="ECO:0000259" key="6">
    <source>
        <dbReference type="PROSITE" id="PS50090"/>
    </source>
</evidence>
<keyword evidence="2" id="KW-0677">Repeat</keyword>